<comment type="catalytic activity">
    <reaction evidence="8">
        <text>L-seryl-[protein] + ATP = O-phospho-L-seryl-[protein] + ADP + H(+)</text>
        <dbReference type="Rhea" id="RHEA:17989"/>
        <dbReference type="Rhea" id="RHEA-COMP:9863"/>
        <dbReference type="Rhea" id="RHEA-COMP:11604"/>
        <dbReference type="ChEBI" id="CHEBI:15378"/>
        <dbReference type="ChEBI" id="CHEBI:29999"/>
        <dbReference type="ChEBI" id="CHEBI:30616"/>
        <dbReference type="ChEBI" id="CHEBI:83421"/>
        <dbReference type="ChEBI" id="CHEBI:456216"/>
        <dbReference type="EC" id="2.7.11.1"/>
    </reaction>
</comment>
<accession>A0A9W9EG94</accession>
<evidence type="ECO:0000259" key="9">
    <source>
        <dbReference type="PROSITE" id="PS50011"/>
    </source>
</evidence>
<reference evidence="10" key="2">
    <citation type="journal article" date="2023" name="IMA Fungus">
        <title>Comparative genomic study of the Penicillium genus elucidates a diverse pangenome and 15 lateral gene transfer events.</title>
        <authorList>
            <person name="Petersen C."/>
            <person name="Sorensen T."/>
            <person name="Nielsen M.R."/>
            <person name="Sondergaard T.E."/>
            <person name="Sorensen J.L."/>
            <person name="Fitzpatrick D.A."/>
            <person name="Frisvad J.C."/>
            <person name="Nielsen K.L."/>
        </authorList>
    </citation>
    <scope>NUCLEOTIDE SEQUENCE</scope>
    <source>
        <strain evidence="10">IBT 30069</strain>
    </source>
</reference>
<evidence type="ECO:0000313" key="10">
    <source>
        <dbReference type="EMBL" id="KAJ5081185.1"/>
    </source>
</evidence>
<feature type="domain" description="Protein kinase" evidence="9">
    <location>
        <begin position="58"/>
        <end position="395"/>
    </location>
</feature>
<evidence type="ECO:0000256" key="7">
    <source>
        <dbReference type="ARBA" id="ARBA00047899"/>
    </source>
</evidence>
<dbReference type="InterPro" id="IPR000719">
    <property type="entry name" value="Prot_kinase_dom"/>
</dbReference>
<keyword evidence="2" id="KW-0723">Serine/threonine-protein kinase</keyword>
<proteinExistence type="predicted"/>
<dbReference type="AlphaFoldDB" id="A0A9W9EG94"/>
<dbReference type="PANTHER" id="PTHR47634:SF9">
    <property type="entry name" value="PROTEIN KINASE DOMAIN-CONTAINING PROTEIN-RELATED"/>
    <property type="match status" value="1"/>
</dbReference>
<dbReference type="OrthoDB" id="5979581at2759"/>
<dbReference type="InterPro" id="IPR051334">
    <property type="entry name" value="SRPK"/>
</dbReference>
<reference evidence="10" key="1">
    <citation type="submission" date="2022-11" db="EMBL/GenBank/DDBJ databases">
        <authorList>
            <person name="Petersen C."/>
        </authorList>
    </citation>
    <scope>NUCLEOTIDE SEQUENCE</scope>
    <source>
        <strain evidence="10">IBT 30069</strain>
    </source>
</reference>
<evidence type="ECO:0000256" key="3">
    <source>
        <dbReference type="ARBA" id="ARBA00022679"/>
    </source>
</evidence>
<comment type="caution">
    <text evidence="10">The sequence shown here is derived from an EMBL/GenBank/DDBJ whole genome shotgun (WGS) entry which is preliminary data.</text>
</comment>
<name>A0A9W9EG94_9EURO</name>
<dbReference type="GO" id="GO:0000245">
    <property type="term" value="P:spliceosomal complex assembly"/>
    <property type="evidence" value="ECO:0007669"/>
    <property type="project" value="TreeGrafter"/>
</dbReference>
<protein>
    <recommendedName>
        <fullName evidence="1">non-specific serine/threonine protein kinase</fullName>
        <ecNumber evidence="1">2.7.11.1</ecNumber>
    </recommendedName>
</protein>
<dbReference type="EMBL" id="JAPQKH010000011">
    <property type="protein sequence ID" value="KAJ5081185.1"/>
    <property type="molecule type" value="Genomic_DNA"/>
</dbReference>
<dbReference type="PANTHER" id="PTHR47634">
    <property type="entry name" value="PROTEIN KINASE DOMAIN-CONTAINING PROTEIN-RELATED"/>
    <property type="match status" value="1"/>
</dbReference>
<evidence type="ECO:0000313" key="11">
    <source>
        <dbReference type="Proteomes" id="UP001149165"/>
    </source>
</evidence>
<organism evidence="10 11">
    <name type="scientific">Penicillium angulare</name>
    <dbReference type="NCBI Taxonomy" id="116970"/>
    <lineage>
        <taxon>Eukaryota</taxon>
        <taxon>Fungi</taxon>
        <taxon>Dikarya</taxon>
        <taxon>Ascomycota</taxon>
        <taxon>Pezizomycotina</taxon>
        <taxon>Eurotiomycetes</taxon>
        <taxon>Eurotiomycetidae</taxon>
        <taxon>Eurotiales</taxon>
        <taxon>Aspergillaceae</taxon>
        <taxon>Penicillium</taxon>
    </lineage>
</organism>
<sequence>MKPLRVWLKSFFRRSPWPVIVFPHSGFDVIEKCLVEEEEMDRFSSGDYYPMVIGDVLDSRYQVVGKLGFGVSSTIRDHRYVALKVYTRDENNKHEFEIYQQISKPSQHPGREHVRDVLDTFTLPRPGGDHQCLVQTPLWESLQDLHYVMPHARLEVNILKSAIKQMLLALDYIHTECKLVHTDIKPDNIMQELNDTFVLEKFVQNEVDNPSPRKIVGDRTIYLSRLLDPPKQFGRALLCDFGEAVQGEEERNHNAQPEIYRSPEVMLMANWSYPTDIWNLGVMIWLLLEGQPLFTGLHPTLDTYITRAHLANIIGLLGPPPHDLVQKGARSPEFFDQDGKWKIDDVEIQPRTLEELECCLEGEDKDKFLAFMRGMLTWRQEDRKTAAALLQDPWLNS</sequence>
<dbReference type="EC" id="2.7.11.1" evidence="1"/>
<evidence type="ECO:0000256" key="1">
    <source>
        <dbReference type="ARBA" id="ARBA00012513"/>
    </source>
</evidence>
<gene>
    <name evidence="10" type="ORF">N7456_013423</name>
</gene>
<keyword evidence="4" id="KW-0547">Nucleotide-binding</keyword>
<dbReference type="SMART" id="SM00220">
    <property type="entry name" value="S_TKc"/>
    <property type="match status" value="1"/>
</dbReference>
<dbReference type="Gene3D" id="1.10.510.10">
    <property type="entry name" value="Transferase(Phosphotransferase) domain 1"/>
    <property type="match status" value="1"/>
</dbReference>
<dbReference type="PROSITE" id="PS50011">
    <property type="entry name" value="PROTEIN_KINASE_DOM"/>
    <property type="match status" value="1"/>
</dbReference>
<dbReference type="SUPFAM" id="SSF56112">
    <property type="entry name" value="Protein kinase-like (PK-like)"/>
    <property type="match status" value="1"/>
</dbReference>
<dbReference type="Pfam" id="PF00069">
    <property type="entry name" value="Pkinase"/>
    <property type="match status" value="1"/>
</dbReference>
<keyword evidence="5 10" id="KW-0418">Kinase</keyword>
<dbReference type="GO" id="GO:0005524">
    <property type="term" value="F:ATP binding"/>
    <property type="evidence" value="ECO:0007669"/>
    <property type="project" value="UniProtKB-KW"/>
</dbReference>
<evidence type="ECO:0000256" key="5">
    <source>
        <dbReference type="ARBA" id="ARBA00022777"/>
    </source>
</evidence>
<keyword evidence="11" id="KW-1185">Reference proteome</keyword>
<evidence type="ECO:0000256" key="8">
    <source>
        <dbReference type="ARBA" id="ARBA00048679"/>
    </source>
</evidence>
<evidence type="ECO:0000256" key="4">
    <source>
        <dbReference type="ARBA" id="ARBA00022741"/>
    </source>
</evidence>
<dbReference type="GO" id="GO:0004674">
    <property type="term" value="F:protein serine/threonine kinase activity"/>
    <property type="evidence" value="ECO:0007669"/>
    <property type="project" value="UniProtKB-KW"/>
</dbReference>
<evidence type="ECO:0000256" key="6">
    <source>
        <dbReference type="ARBA" id="ARBA00022840"/>
    </source>
</evidence>
<keyword evidence="6" id="KW-0067">ATP-binding</keyword>
<dbReference type="InterPro" id="IPR011009">
    <property type="entry name" value="Kinase-like_dom_sf"/>
</dbReference>
<comment type="catalytic activity">
    <reaction evidence="7">
        <text>L-threonyl-[protein] + ATP = O-phospho-L-threonyl-[protein] + ADP + H(+)</text>
        <dbReference type="Rhea" id="RHEA:46608"/>
        <dbReference type="Rhea" id="RHEA-COMP:11060"/>
        <dbReference type="Rhea" id="RHEA-COMP:11605"/>
        <dbReference type="ChEBI" id="CHEBI:15378"/>
        <dbReference type="ChEBI" id="CHEBI:30013"/>
        <dbReference type="ChEBI" id="CHEBI:30616"/>
        <dbReference type="ChEBI" id="CHEBI:61977"/>
        <dbReference type="ChEBI" id="CHEBI:456216"/>
        <dbReference type="EC" id="2.7.11.1"/>
    </reaction>
</comment>
<dbReference type="GO" id="GO:0050684">
    <property type="term" value="P:regulation of mRNA processing"/>
    <property type="evidence" value="ECO:0007669"/>
    <property type="project" value="TreeGrafter"/>
</dbReference>
<keyword evidence="3" id="KW-0808">Transferase</keyword>
<dbReference type="Gene3D" id="3.30.200.20">
    <property type="entry name" value="Phosphorylase Kinase, domain 1"/>
    <property type="match status" value="1"/>
</dbReference>
<dbReference type="Proteomes" id="UP001149165">
    <property type="component" value="Unassembled WGS sequence"/>
</dbReference>
<evidence type="ECO:0000256" key="2">
    <source>
        <dbReference type="ARBA" id="ARBA00022527"/>
    </source>
</evidence>